<organism evidence="1 2">
    <name type="scientific">Macrolepiota fuliginosa MF-IS2</name>
    <dbReference type="NCBI Taxonomy" id="1400762"/>
    <lineage>
        <taxon>Eukaryota</taxon>
        <taxon>Fungi</taxon>
        <taxon>Dikarya</taxon>
        <taxon>Basidiomycota</taxon>
        <taxon>Agaricomycotina</taxon>
        <taxon>Agaricomycetes</taxon>
        <taxon>Agaricomycetidae</taxon>
        <taxon>Agaricales</taxon>
        <taxon>Agaricineae</taxon>
        <taxon>Agaricaceae</taxon>
        <taxon>Macrolepiota</taxon>
    </lineage>
</organism>
<reference evidence="1" key="1">
    <citation type="submission" date="2020-11" db="EMBL/GenBank/DDBJ databases">
        <authorList>
            <consortium name="DOE Joint Genome Institute"/>
            <person name="Ahrendt S."/>
            <person name="Riley R."/>
            <person name="Andreopoulos W."/>
            <person name="Labutti K."/>
            <person name="Pangilinan J."/>
            <person name="Ruiz-Duenas F.J."/>
            <person name="Barrasa J.M."/>
            <person name="Sanchez-Garcia M."/>
            <person name="Camarero S."/>
            <person name="Miyauchi S."/>
            <person name="Serrano A."/>
            <person name="Linde D."/>
            <person name="Babiker R."/>
            <person name="Drula E."/>
            <person name="Ayuso-Fernandez I."/>
            <person name="Pacheco R."/>
            <person name="Padilla G."/>
            <person name="Ferreira P."/>
            <person name="Barriuso J."/>
            <person name="Kellner H."/>
            <person name="Castanera R."/>
            <person name="Alfaro M."/>
            <person name="Ramirez L."/>
            <person name="Pisabarro A.G."/>
            <person name="Kuo A."/>
            <person name="Tritt A."/>
            <person name="Lipzen A."/>
            <person name="He G."/>
            <person name="Yan M."/>
            <person name="Ng V."/>
            <person name="Cullen D."/>
            <person name="Martin F."/>
            <person name="Rosso M.-N."/>
            <person name="Henrissat B."/>
            <person name="Hibbett D."/>
            <person name="Martinez A.T."/>
            <person name="Grigoriev I.V."/>
        </authorList>
    </citation>
    <scope>NUCLEOTIDE SEQUENCE</scope>
    <source>
        <strain evidence="1">MF-IS2</strain>
    </source>
</reference>
<evidence type="ECO:0000313" key="1">
    <source>
        <dbReference type="EMBL" id="KAF9440494.1"/>
    </source>
</evidence>
<name>A0A9P5WWV3_9AGAR</name>
<evidence type="ECO:0000313" key="2">
    <source>
        <dbReference type="Proteomes" id="UP000807342"/>
    </source>
</evidence>
<comment type="caution">
    <text evidence="1">The sequence shown here is derived from an EMBL/GenBank/DDBJ whole genome shotgun (WGS) entry which is preliminary data.</text>
</comment>
<sequence length="186" mass="21185">MQQWPFDGKEMAVGYVAIRSLPRADEITSLTADDTASCFAAIREFNFSLVENNWLLHYFILWSAIFQDWNTNIGQDFLRTHVVDEHTDTKLFHHLSILTNGKPIKPIDITCTKPLGGLGLCTTGYAILGRGSKACMAYIYRSYDVPEIFVEILLGAQLPPTADQISEFRRWEEAIESYETRQQNTT</sequence>
<dbReference type="Proteomes" id="UP000807342">
    <property type="component" value="Unassembled WGS sequence"/>
</dbReference>
<accession>A0A9P5WWV3</accession>
<keyword evidence="2" id="KW-1185">Reference proteome</keyword>
<proteinExistence type="predicted"/>
<dbReference type="EMBL" id="MU152484">
    <property type="protein sequence ID" value="KAF9440494.1"/>
    <property type="molecule type" value="Genomic_DNA"/>
</dbReference>
<protein>
    <submittedName>
        <fullName evidence="1">Uncharacterized protein</fullName>
    </submittedName>
</protein>
<dbReference type="AlphaFoldDB" id="A0A9P5WWV3"/>
<gene>
    <name evidence="1" type="ORF">P691DRAFT_780067</name>
</gene>